<dbReference type="EMBL" id="DQ451605">
    <property type="protein sequence ID" value="ABE97163.1"/>
    <property type="molecule type" value="Genomic_DNA"/>
</dbReference>
<keyword evidence="8" id="KW-0139">CF(1)</keyword>
<dbReference type="InterPro" id="IPR035968">
    <property type="entry name" value="ATP_synth_F1_ATPase_gsu"/>
</dbReference>
<dbReference type="GO" id="GO:0046933">
    <property type="term" value="F:proton-transporting ATP synthase activity, rotational mechanism"/>
    <property type="evidence" value="ECO:0007669"/>
    <property type="project" value="InterPro"/>
</dbReference>
<comment type="similarity">
    <text evidence="3">Belongs to the ATPase gamma chain family.</text>
</comment>
<accession>Q1KT14</accession>
<dbReference type="GO" id="GO:0045259">
    <property type="term" value="C:proton-transporting ATP synthase complex"/>
    <property type="evidence" value="ECO:0007669"/>
    <property type="project" value="UniProtKB-KW"/>
</dbReference>
<gene>
    <name evidence="10" type="primary">atpG</name>
</gene>
<keyword evidence="6" id="KW-0406">Ion transport</keyword>
<dbReference type="Pfam" id="PF00231">
    <property type="entry name" value="ATP-synt"/>
    <property type="match status" value="1"/>
</dbReference>
<dbReference type="NCBIfam" id="TIGR01146">
    <property type="entry name" value="ATPsyn_F1gamma"/>
    <property type="match status" value="1"/>
</dbReference>
<dbReference type="Gene3D" id="3.40.1380.10">
    <property type="match status" value="1"/>
</dbReference>
<keyword evidence="5" id="KW-0375">Hydrogen ion transport</keyword>
<dbReference type="PRINTS" id="PR00126">
    <property type="entry name" value="ATPASEGAMMA"/>
</dbReference>
<sequence>MPPNIRAIRNKIRSVENTSQITKAMKMVAASKLRRSQDRAASILPYSRMILTTINRLISDKDIKHILIDDRDIQRHGYFIITSDRGLAGGYNSSLFRTLDGELKDKNPDNYFLMSTGSKGNEILPQRGYKLHDTFMSLKDMPAFSDIDRITSDLIDFYIKQKYDRLSLLFNRFISPLVQQPVILPFLPLKAIQSQKEAENSYDMKYGWYDYEPNKKEIVHDLVMRCAKAQIYSAFLEARASEFAARMNAMSQATDNAL</sequence>
<dbReference type="SUPFAM" id="SSF52943">
    <property type="entry name" value="ATP synthase (F1-ATPase), gamma subunit"/>
    <property type="match status" value="1"/>
</dbReference>
<evidence type="ECO:0000256" key="7">
    <source>
        <dbReference type="ARBA" id="ARBA00023136"/>
    </source>
</evidence>
<reference evidence="10" key="1">
    <citation type="submission" date="2006-03" db="EMBL/GenBank/DDBJ databases">
        <title>Identification of genes coding for proton-ATPase in Pasteuria ramosa.</title>
        <authorList>
            <person name="Nong G."/>
            <person name="Chow V."/>
            <person name="Ebert D."/>
            <person name="Preston J.F."/>
        </authorList>
    </citation>
    <scope>NUCLEOTIDE SEQUENCE</scope>
</reference>
<keyword evidence="7" id="KW-0472">Membrane</keyword>
<name>Q1KT14_9BACL</name>
<organism evidence="10">
    <name type="scientific">Pasteuria ramosa</name>
    <dbReference type="NCBI Taxonomy" id="225322"/>
    <lineage>
        <taxon>Bacteria</taxon>
        <taxon>Bacillati</taxon>
        <taxon>Bacillota</taxon>
        <taxon>Bacilli</taxon>
        <taxon>Bacillales</taxon>
        <taxon>Pasteuriaceae</taxon>
        <taxon>Pasteuria</taxon>
    </lineage>
</organism>
<dbReference type="Gene3D" id="1.10.287.80">
    <property type="entry name" value="ATP synthase, gamma subunit, helix hairpin domain"/>
    <property type="match status" value="1"/>
</dbReference>
<keyword evidence="4" id="KW-0813">Transport</keyword>
<evidence type="ECO:0000256" key="8">
    <source>
        <dbReference type="ARBA" id="ARBA00023196"/>
    </source>
</evidence>
<dbReference type="PANTHER" id="PTHR11693:SF22">
    <property type="entry name" value="ATP SYNTHASE SUBUNIT GAMMA, MITOCHONDRIAL"/>
    <property type="match status" value="1"/>
</dbReference>
<dbReference type="InterPro" id="IPR000131">
    <property type="entry name" value="ATP_synth_F1_gsu"/>
</dbReference>
<protein>
    <submittedName>
        <fullName evidence="10">AtpG</fullName>
    </submittedName>
</protein>
<evidence type="ECO:0000313" key="10">
    <source>
        <dbReference type="EMBL" id="ABE97163.1"/>
    </source>
</evidence>
<proteinExistence type="inferred from homology"/>
<evidence type="ECO:0000256" key="6">
    <source>
        <dbReference type="ARBA" id="ARBA00023065"/>
    </source>
</evidence>
<evidence type="ECO:0000256" key="2">
    <source>
        <dbReference type="ARBA" id="ARBA00004170"/>
    </source>
</evidence>
<evidence type="ECO:0000256" key="3">
    <source>
        <dbReference type="ARBA" id="ARBA00007681"/>
    </source>
</evidence>
<comment type="subcellular location">
    <subcellularLocation>
        <location evidence="2">Membrane</location>
        <topology evidence="2">Peripheral membrane protein</topology>
    </subcellularLocation>
</comment>
<dbReference type="CDD" id="cd12151">
    <property type="entry name" value="F1-ATPase_gamma"/>
    <property type="match status" value="1"/>
</dbReference>
<evidence type="ECO:0000256" key="1">
    <source>
        <dbReference type="ARBA" id="ARBA00003456"/>
    </source>
</evidence>
<dbReference type="PANTHER" id="PTHR11693">
    <property type="entry name" value="ATP SYNTHASE GAMMA CHAIN"/>
    <property type="match status" value="1"/>
</dbReference>
<evidence type="ECO:0000256" key="5">
    <source>
        <dbReference type="ARBA" id="ARBA00022781"/>
    </source>
</evidence>
<evidence type="ECO:0000256" key="4">
    <source>
        <dbReference type="ARBA" id="ARBA00022448"/>
    </source>
</evidence>
<feature type="non-terminal residue" evidence="10">
    <location>
        <position position="258"/>
    </location>
</feature>
<comment type="function">
    <text evidence="1">Produces ATP from ADP in the presence of a proton gradient across the membrane. The gamma chain is believed to be important in regulating ATPase activity and the flow of protons through the CF(0) complex.</text>
</comment>
<dbReference type="AlphaFoldDB" id="Q1KT14"/>
<evidence type="ECO:0000256" key="9">
    <source>
        <dbReference type="ARBA" id="ARBA00023310"/>
    </source>
</evidence>
<keyword evidence="9" id="KW-0066">ATP synthesis</keyword>